<dbReference type="PROSITE" id="PS50405">
    <property type="entry name" value="GST_CTER"/>
    <property type="match status" value="1"/>
</dbReference>
<dbReference type="Pfam" id="PF13409">
    <property type="entry name" value="GST_N_2"/>
    <property type="match status" value="1"/>
</dbReference>
<dbReference type="InterPro" id="IPR036249">
    <property type="entry name" value="Thioredoxin-like_sf"/>
</dbReference>
<dbReference type="CDD" id="cd03042">
    <property type="entry name" value="GST_N_Zeta"/>
    <property type="match status" value="1"/>
</dbReference>
<dbReference type="SFLD" id="SFLDG00358">
    <property type="entry name" value="Main_(cytGST)"/>
    <property type="match status" value="1"/>
</dbReference>
<dbReference type="EMBL" id="PDNB01000047">
    <property type="protein sequence ID" value="PGH13306.1"/>
    <property type="molecule type" value="Genomic_DNA"/>
</dbReference>
<dbReference type="GO" id="GO:0004364">
    <property type="term" value="F:glutathione transferase activity"/>
    <property type="evidence" value="ECO:0007669"/>
    <property type="project" value="TreeGrafter"/>
</dbReference>
<dbReference type="GO" id="GO:0016034">
    <property type="term" value="F:maleylacetoacetate isomerase activity"/>
    <property type="evidence" value="ECO:0007669"/>
    <property type="project" value="TreeGrafter"/>
</dbReference>
<dbReference type="InterPro" id="IPR004046">
    <property type="entry name" value="GST_C"/>
</dbReference>
<feature type="domain" description="GST N-terminal" evidence="2">
    <location>
        <begin position="8"/>
        <end position="98"/>
    </location>
</feature>
<dbReference type="GO" id="GO:0005739">
    <property type="term" value="C:mitochondrion"/>
    <property type="evidence" value="ECO:0007669"/>
    <property type="project" value="TreeGrafter"/>
</dbReference>
<dbReference type="GO" id="GO:0006749">
    <property type="term" value="P:glutathione metabolic process"/>
    <property type="evidence" value="ECO:0007669"/>
    <property type="project" value="TreeGrafter"/>
</dbReference>
<proteinExistence type="inferred from homology"/>
<comment type="similarity">
    <text evidence="1">Belongs to the GST superfamily. Zeta family.</text>
</comment>
<dbReference type="SUPFAM" id="SSF47616">
    <property type="entry name" value="GST C-terminal domain-like"/>
    <property type="match status" value="1"/>
</dbReference>
<keyword evidence="5" id="KW-1185">Reference proteome</keyword>
<comment type="caution">
    <text evidence="4">The sequence shown here is derived from an EMBL/GenBank/DDBJ whole genome shotgun (WGS) entry which is preliminary data.</text>
</comment>
<keyword evidence="4" id="KW-0413">Isomerase</keyword>
<dbReference type="InterPro" id="IPR036282">
    <property type="entry name" value="Glutathione-S-Trfase_C_sf"/>
</dbReference>
<dbReference type="InterPro" id="IPR040079">
    <property type="entry name" value="Glutathione_S-Trfase"/>
</dbReference>
<sequence length="235" mass="25998">MSSEQPLPALHLHTYFRSSCAARLRIALNLKNLPYTTSYVNLLKGEQHSAEHKQLNPSGTVPVLVITSKDPNGAETSFSIGQSIAALEYLEEITANTTDNLNLLPPVTDVKTRAQIRTLVQIMASDIQPVTNLRIQKRVSALGADNTAWARELMQDGFRALETVLKDTAGEYCVGDGLSLADVCLVPAVWAALRIGVELREYPVLERVWGRLEELEAVKKAHWKRQGDTPEELRG</sequence>
<dbReference type="Gene3D" id="3.40.30.10">
    <property type="entry name" value="Glutaredoxin"/>
    <property type="match status" value="1"/>
</dbReference>
<gene>
    <name evidence="4" type="ORF">AJ79_03722</name>
</gene>
<reference evidence="4 5" key="1">
    <citation type="submission" date="2017-10" db="EMBL/GenBank/DDBJ databases">
        <title>Comparative genomics in systemic dimorphic fungi from Ajellomycetaceae.</title>
        <authorList>
            <person name="Munoz J.F."/>
            <person name="Mcewen J.G."/>
            <person name="Clay O.K."/>
            <person name="Cuomo C.A."/>
        </authorList>
    </citation>
    <scope>NUCLEOTIDE SEQUENCE [LARGE SCALE GENOMIC DNA]</scope>
    <source>
        <strain evidence="4 5">UAMH5409</strain>
    </source>
</reference>
<dbReference type="FunFam" id="1.20.1050.10:FF:000010">
    <property type="entry name" value="Maleylacetoacetate isomerase isoform 1"/>
    <property type="match status" value="1"/>
</dbReference>
<dbReference type="PANTHER" id="PTHR42673:SF4">
    <property type="entry name" value="MALEYLACETOACETATE ISOMERASE"/>
    <property type="match status" value="1"/>
</dbReference>
<dbReference type="NCBIfam" id="TIGR01262">
    <property type="entry name" value="maiA"/>
    <property type="match status" value="1"/>
</dbReference>
<dbReference type="SFLD" id="SFLDS00019">
    <property type="entry name" value="Glutathione_Transferase_(cytos"/>
    <property type="match status" value="1"/>
</dbReference>
<feature type="domain" description="GST C-terminal" evidence="3">
    <location>
        <begin position="109"/>
        <end position="231"/>
    </location>
</feature>
<evidence type="ECO:0000256" key="1">
    <source>
        <dbReference type="ARBA" id="ARBA00010007"/>
    </source>
</evidence>
<dbReference type="PROSITE" id="PS50404">
    <property type="entry name" value="GST_NTER"/>
    <property type="match status" value="1"/>
</dbReference>
<dbReference type="InterPro" id="IPR004045">
    <property type="entry name" value="Glutathione_S-Trfase_N"/>
</dbReference>
<protein>
    <submittedName>
        <fullName evidence="4">Maleylacetoacetate isomerase</fullName>
    </submittedName>
</protein>
<dbReference type="CDD" id="cd03191">
    <property type="entry name" value="GST_C_Zeta"/>
    <property type="match status" value="1"/>
</dbReference>
<evidence type="ECO:0000313" key="4">
    <source>
        <dbReference type="EMBL" id="PGH13306.1"/>
    </source>
</evidence>
<dbReference type="PANTHER" id="PTHR42673">
    <property type="entry name" value="MALEYLACETOACETATE ISOMERASE"/>
    <property type="match status" value="1"/>
</dbReference>
<accession>A0A2B7XVT0</accession>
<dbReference type="GO" id="GO:0006559">
    <property type="term" value="P:L-phenylalanine catabolic process"/>
    <property type="evidence" value="ECO:0007669"/>
    <property type="project" value="TreeGrafter"/>
</dbReference>
<dbReference type="InterPro" id="IPR010987">
    <property type="entry name" value="Glutathione-S-Trfase_C-like"/>
</dbReference>
<evidence type="ECO:0000259" key="3">
    <source>
        <dbReference type="PROSITE" id="PS50405"/>
    </source>
</evidence>
<dbReference type="STRING" id="1447875.A0A2B7XVT0"/>
<dbReference type="Gene3D" id="1.20.1050.10">
    <property type="match status" value="1"/>
</dbReference>
<evidence type="ECO:0000259" key="2">
    <source>
        <dbReference type="PROSITE" id="PS50404"/>
    </source>
</evidence>
<dbReference type="InterPro" id="IPR005955">
    <property type="entry name" value="GST_Zeta"/>
</dbReference>
<dbReference type="InterPro" id="IPR034333">
    <property type="entry name" value="GST_Zeta_N"/>
</dbReference>
<dbReference type="Pfam" id="PF00043">
    <property type="entry name" value="GST_C"/>
    <property type="match status" value="1"/>
</dbReference>
<dbReference type="OrthoDB" id="202840at2759"/>
<dbReference type="Proteomes" id="UP000223968">
    <property type="component" value="Unassembled WGS sequence"/>
</dbReference>
<dbReference type="SUPFAM" id="SSF52833">
    <property type="entry name" value="Thioredoxin-like"/>
    <property type="match status" value="1"/>
</dbReference>
<dbReference type="InterPro" id="IPR034330">
    <property type="entry name" value="GST_Zeta_C"/>
</dbReference>
<dbReference type="AlphaFoldDB" id="A0A2B7XVT0"/>
<evidence type="ECO:0000313" key="5">
    <source>
        <dbReference type="Proteomes" id="UP000223968"/>
    </source>
</evidence>
<name>A0A2B7XVT0_9EURO</name>
<organism evidence="4 5">
    <name type="scientific">Helicocarpus griseus UAMH5409</name>
    <dbReference type="NCBI Taxonomy" id="1447875"/>
    <lineage>
        <taxon>Eukaryota</taxon>
        <taxon>Fungi</taxon>
        <taxon>Dikarya</taxon>
        <taxon>Ascomycota</taxon>
        <taxon>Pezizomycotina</taxon>
        <taxon>Eurotiomycetes</taxon>
        <taxon>Eurotiomycetidae</taxon>
        <taxon>Onygenales</taxon>
        <taxon>Ajellomycetaceae</taxon>
        <taxon>Helicocarpus</taxon>
    </lineage>
</organism>